<protein>
    <submittedName>
        <fullName evidence="1">Uncharacterized protein</fullName>
    </submittedName>
</protein>
<accession>A0A6N3A2W3</accession>
<proteinExistence type="predicted"/>
<evidence type="ECO:0000313" key="1">
    <source>
        <dbReference type="EMBL" id="VYT86319.1"/>
    </source>
</evidence>
<dbReference type="AlphaFoldDB" id="A0A6N3A2W3"/>
<name>A0A6N3A2W3_PARDI</name>
<sequence length="64" mass="6848">MNIRYPIYEGVYRILTYEISMVEAAGAFATDALVGAVKRGVVGGGAKADLLDILLLGQFRETAV</sequence>
<gene>
    <name evidence="1" type="ORF">PDLFYP31_01210</name>
</gene>
<dbReference type="EMBL" id="CACRUW010000005">
    <property type="protein sequence ID" value="VYT86319.1"/>
    <property type="molecule type" value="Genomic_DNA"/>
</dbReference>
<reference evidence="1" key="1">
    <citation type="submission" date="2019-11" db="EMBL/GenBank/DDBJ databases">
        <authorList>
            <person name="Feng L."/>
        </authorList>
    </citation>
    <scope>NUCLEOTIDE SEQUENCE</scope>
    <source>
        <strain evidence="1">PdistasonisLFYP31</strain>
    </source>
</reference>
<organism evidence="1">
    <name type="scientific">Parabacteroides distasonis</name>
    <dbReference type="NCBI Taxonomy" id="823"/>
    <lineage>
        <taxon>Bacteria</taxon>
        <taxon>Pseudomonadati</taxon>
        <taxon>Bacteroidota</taxon>
        <taxon>Bacteroidia</taxon>
        <taxon>Bacteroidales</taxon>
        <taxon>Tannerellaceae</taxon>
        <taxon>Parabacteroides</taxon>
    </lineage>
</organism>